<reference evidence="2 5" key="2">
    <citation type="submission" date="2020-07" db="EMBL/GenBank/DDBJ databases">
        <authorList>
            <person name="Feng H."/>
        </authorList>
    </citation>
    <scope>NUCLEOTIDE SEQUENCE [LARGE SCALE GENOMIC DNA]</scope>
    <source>
        <strain evidence="5">s-12</strain>
        <strain evidence="2">S-12</strain>
    </source>
</reference>
<evidence type="ECO:0000313" key="5">
    <source>
        <dbReference type="Proteomes" id="UP000570010"/>
    </source>
</evidence>
<accession>A0A6B3W1K7</accession>
<dbReference type="Proteomes" id="UP000472971">
    <property type="component" value="Unassembled WGS sequence"/>
</dbReference>
<keyword evidence="4" id="KW-1185">Reference proteome</keyword>
<evidence type="ECO:0000313" key="3">
    <source>
        <dbReference type="EMBL" id="NEY82357.1"/>
    </source>
</evidence>
<dbReference type="GO" id="GO:0006313">
    <property type="term" value="P:DNA transposition"/>
    <property type="evidence" value="ECO:0007669"/>
    <property type="project" value="InterPro"/>
</dbReference>
<reference evidence="3 4" key="1">
    <citation type="submission" date="2020-02" db="EMBL/GenBank/DDBJ databases">
        <title>Bacillus aquiflavi sp. nov., isolated from yellow water of strong flavor Chinese baijiu in Yibin region of China.</title>
        <authorList>
            <person name="Xie J."/>
        </authorList>
    </citation>
    <scope>NUCLEOTIDE SEQUENCE [LARGE SCALE GENOMIC DNA]</scope>
    <source>
        <strain evidence="3 4">3H-10</strain>
    </source>
</reference>
<organism evidence="3 4">
    <name type="scientific">Bacillus aquiflavi</name>
    <dbReference type="NCBI Taxonomy" id="2672567"/>
    <lineage>
        <taxon>Bacteria</taxon>
        <taxon>Bacillati</taxon>
        <taxon>Bacillota</taxon>
        <taxon>Bacilli</taxon>
        <taxon>Bacillales</taxon>
        <taxon>Bacillaceae</taxon>
        <taxon>Bacillus</taxon>
    </lineage>
</organism>
<dbReference type="RefSeq" id="WP_163242763.1">
    <property type="nucleotide sequence ID" value="NZ_CP082780.1"/>
</dbReference>
<evidence type="ECO:0000259" key="1">
    <source>
        <dbReference type="Pfam" id="PF02371"/>
    </source>
</evidence>
<sequence>MLQTILGMQPVFTAVIIAEIGHIERYSSEEKIGQTCRPLLAESTSWIALRQTIHCYHRWESVS</sequence>
<dbReference type="GO" id="GO:0003677">
    <property type="term" value="F:DNA binding"/>
    <property type="evidence" value="ECO:0007669"/>
    <property type="project" value="InterPro"/>
</dbReference>
<gene>
    <name evidence="3" type="ORF">G4D64_12785</name>
    <name evidence="2" type="ORF">H1Z61_13175</name>
</gene>
<name>A0A6B3W1K7_9BACI</name>
<protein>
    <submittedName>
        <fullName evidence="2 3">Transposase</fullName>
    </submittedName>
</protein>
<feature type="domain" description="Transposase IS116/IS110/IS902 C-terminal" evidence="1">
    <location>
        <begin position="2"/>
        <end position="36"/>
    </location>
</feature>
<dbReference type="GO" id="GO:0004803">
    <property type="term" value="F:transposase activity"/>
    <property type="evidence" value="ECO:0007669"/>
    <property type="project" value="InterPro"/>
</dbReference>
<dbReference type="Pfam" id="PF02371">
    <property type="entry name" value="Transposase_20"/>
    <property type="match status" value="1"/>
</dbReference>
<dbReference type="EMBL" id="JAAIWN010000032">
    <property type="protein sequence ID" value="NEY82357.1"/>
    <property type="molecule type" value="Genomic_DNA"/>
</dbReference>
<dbReference type="EMBL" id="JACEIO010000033">
    <property type="protein sequence ID" value="MBA4538058.1"/>
    <property type="molecule type" value="Genomic_DNA"/>
</dbReference>
<evidence type="ECO:0000313" key="4">
    <source>
        <dbReference type="Proteomes" id="UP000472971"/>
    </source>
</evidence>
<evidence type="ECO:0000313" key="2">
    <source>
        <dbReference type="EMBL" id="MBA4538058.1"/>
    </source>
</evidence>
<dbReference type="InterPro" id="IPR003346">
    <property type="entry name" value="Transposase_20"/>
</dbReference>
<comment type="caution">
    <text evidence="3">The sequence shown here is derived from an EMBL/GenBank/DDBJ whole genome shotgun (WGS) entry which is preliminary data.</text>
</comment>
<dbReference type="Proteomes" id="UP000570010">
    <property type="component" value="Unassembled WGS sequence"/>
</dbReference>
<proteinExistence type="predicted"/>
<dbReference type="AlphaFoldDB" id="A0A6B3W1K7"/>